<dbReference type="InterPro" id="IPR037104">
    <property type="entry name" value="Annexin_sf"/>
</dbReference>
<keyword evidence="3 6" id="KW-0106">Calcium</keyword>
<dbReference type="GO" id="GO:0012506">
    <property type="term" value="C:vesicle membrane"/>
    <property type="evidence" value="ECO:0007669"/>
    <property type="project" value="TreeGrafter"/>
</dbReference>
<dbReference type="PANTHER" id="PTHR10502">
    <property type="entry name" value="ANNEXIN"/>
    <property type="match status" value="1"/>
</dbReference>
<dbReference type="PROSITE" id="PS00223">
    <property type="entry name" value="ANNEXIN_1"/>
    <property type="match status" value="2"/>
</dbReference>
<evidence type="ECO:0000256" key="7">
    <source>
        <dbReference type="SAM" id="MobiDB-lite"/>
    </source>
</evidence>
<dbReference type="PROSITE" id="PS51897">
    <property type="entry name" value="ANNEXIN_2"/>
    <property type="match status" value="4"/>
</dbReference>
<feature type="compositionally biased region" description="Low complexity" evidence="7">
    <location>
        <begin position="185"/>
        <end position="195"/>
    </location>
</feature>
<dbReference type="FunFam" id="1.10.220.10:FF:000001">
    <property type="entry name" value="Annexin"/>
    <property type="match status" value="1"/>
</dbReference>
<dbReference type="Gene3D" id="1.10.220.10">
    <property type="entry name" value="Annexin"/>
    <property type="match status" value="4"/>
</dbReference>
<feature type="compositionally biased region" description="Pro residues" evidence="7">
    <location>
        <begin position="154"/>
        <end position="167"/>
    </location>
</feature>
<dbReference type="FunFam" id="1.10.220.10:FF:000004">
    <property type="entry name" value="Annexin"/>
    <property type="match status" value="1"/>
</dbReference>
<dbReference type="WBParaSite" id="ACRNAN_scaffold3999.g14895.t1">
    <property type="protein sequence ID" value="ACRNAN_scaffold3999.g14895.t1"/>
    <property type="gene ID" value="ACRNAN_scaffold3999.g14895"/>
</dbReference>
<dbReference type="AlphaFoldDB" id="A0A914DT92"/>
<protein>
    <recommendedName>
        <fullName evidence="6">Annexin</fullName>
    </recommendedName>
</protein>
<comment type="domain">
    <text evidence="6">A pair of annexin repeats may form one binding site for calcium and phospholipid.</text>
</comment>
<evidence type="ECO:0000256" key="3">
    <source>
        <dbReference type="ARBA" id="ARBA00022837"/>
    </source>
</evidence>
<evidence type="ECO:0000256" key="1">
    <source>
        <dbReference type="ARBA" id="ARBA00007831"/>
    </source>
</evidence>
<evidence type="ECO:0000256" key="5">
    <source>
        <dbReference type="ARBA" id="ARBA00023302"/>
    </source>
</evidence>
<evidence type="ECO:0000256" key="4">
    <source>
        <dbReference type="ARBA" id="ARBA00023216"/>
    </source>
</evidence>
<dbReference type="PRINTS" id="PR00196">
    <property type="entry name" value="ANNEXIN"/>
</dbReference>
<dbReference type="GO" id="GO:0001786">
    <property type="term" value="F:phosphatidylserine binding"/>
    <property type="evidence" value="ECO:0007669"/>
    <property type="project" value="TreeGrafter"/>
</dbReference>
<name>A0A914DT92_9BILA</name>
<dbReference type="GO" id="GO:0005544">
    <property type="term" value="F:calcium-dependent phospholipid binding"/>
    <property type="evidence" value="ECO:0007669"/>
    <property type="project" value="UniProtKB-KW"/>
</dbReference>
<keyword evidence="8" id="KW-1185">Reference proteome</keyword>
<dbReference type="GO" id="GO:0005886">
    <property type="term" value="C:plasma membrane"/>
    <property type="evidence" value="ECO:0007669"/>
    <property type="project" value="TreeGrafter"/>
</dbReference>
<organism evidence="8 9">
    <name type="scientific">Acrobeloides nanus</name>
    <dbReference type="NCBI Taxonomy" id="290746"/>
    <lineage>
        <taxon>Eukaryota</taxon>
        <taxon>Metazoa</taxon>
        <taxon>Ecdysozoa</taxon>
        <taxon>Nematoda</taxon>
        <taxon>Chromadorea</taxon>
        <taxon>Rhabditida</taxon>
        <taxon>Tylenchina</taxon>
        <taxon>Cephalobomorpha</taxon>
        <taxon>Cephaloboidea</taxon>
        <taxon>Cephalobidae</taxon>
        <taxon>Acrobeloides</taxon>
    </lineage>
</organism>
<feature type="compositionally biased region" description="Low complexity" evidence="7">
    <location>
        <begin position="204"/>
        <end position="224"/>
    </location>
</feature>
<dbReference type="Proteomes" id="UP000887540">
    <property type="component" value="Unplaced"/>
</dbReference>
<dbReference type="GO" id="GO:0005509">
    <property type="term" value="F:calcium ion binding"/>
    <property type="evidence" value="ECO:0007669"/>
    <property type="project" value="InterPro"/>
</dbReference>
<dbReference type="FunFam" id="1.10.220.10:FF:000002">
    <property type="entry name" value="Annexin"/>
    <property type="match status" value="1"/>
</dbReference>
<keyword evidence="4 6" id="KW-0041">Annexin</keyword>
<keyword evidence="5 6" id="KW-0111">Calcium/phospholipid-binding</keyword>
<feature type="region of interest" description="Disordered" evidence="7">
    <location>
        <begin position="15"/>
        <end position="227"/>
    </location>
</feature>
<dbReference type="SUPFAM" id="SSF47874">
    <property type="entry name" value="Annexin"/>
    <property type="match status" value="1"/>
</dbReference>
<feature type="compositionally biased region" description="Low complexity" evidence="7">
    <location>
        <begin position="31"/>
        <end position="77"/>
    </location>
</feature>
<feature type="compositionally biased region" description="Gly residues" evidence="7">
    <location>
        <begin position="133"/>
        <end position="153"/>
    </location>
</feature>
<evidence type="ECO:0000313" key="9">
    <source>
        <dbReference type="WBParaSite" id="ACRNAN_scaffold3999.g14895.t1"/>
    </source>
</evidence>
<reference evidence="9" key="1">
    <citation type="submission" date="2022-11" db="UniProtKB">
        <authorList>
            <consortium name="WormBaseParasite"/>
        </authorList>
    </citation>
    <scope>IDENTIFICATION</scope>
</reference>
<dbReference type="InterPro" id="IPR018502">
    <property type="entry name" value="Annexin_repeat"/>
</dbReference>
<accession>A0A914DT92</accession>
<dbReference type="InterPro" id="IPR001464">
    <property type="entry name" value="Annexin"/>
</dbReference>
<evidence type="ECO:0000313" key="8">
    <source>
        <dbReference type="Proteomes" id="UP000887540"/>
    </source>
</evidence>
<evidence type="ECO:0000256" key="2">
    <source>
        <dbReference type="ARBA" id="ARBA00022737"/>
    </source>
</evidence>
<dbReference type="FunFam" id="1.10.220.10:FF:000003">
    <property type="entry name" value="Annexin"/>
    <property type="match status" value="1"/>
</dbReference>
<feature type="compositionally biased region" description="Polar residues" evidence="7">
    <location>
        <begin position="15"/>
        <end position="30"/>
    </location>
</feature>
<sequence>MNLKGILSDVVSNAVKQHISGGNQNRQQQPSGNTSGNSSGGYQPSPAGQSSGYSSGPGGYDPYASQPPQQQGGYQPSFDNNNMYGQRPNLGFNFDQNIGYSPYDQDRGHHPPDPGYPSRGPNYPPPADMYNQGYGGGSGYPSSGGPGYPSGGPGYPPSGAPGYPPQGPGGYGQQPSAYAPYPLDNQQPGYPPQQYGQGGPNYPPYGQQQQNQPYPQPGSQNYPSYGGGVYPTMAMDAVAQQFHGSRPGTGPGYQQPAYGPTMNANPSLRPTPTFNANADAETLRKAMKGFGTNNQKVIQVICGRTNWERQEINKAFKVMYGKDLIKDLKSELSGDFEDLILALMEPPAVYDANQLHKAMAGLGTKESVLIEIMCSRTNAQIQSIKLAYKQIYGRDLERELIGETSGHFKRLLTSLCAGGRDESSRTDPVKANHDARALYRAGEQRLGTDESTFNAILASQNYAQLRLVFAEYQKVSNHSIEQAINAEFSGDIKDGLLAIVKTIKNRAAFFAELLYNSMRGLGTRDTDLIRIVVTRAEIDLRDIRTEYQRMYKTSLENAIAGDCSGNYKEGLIALVKGNY</sequence>
<dbReference type="InterPro" id="IPR018252">
    <property type="entry name" value="Annexin_repeat_CS"/>
</dbReference>
<evidence type="ECO:0000256" key="6">
    <source>
        <dbReference type="RuleBase" id="RU003540"/>
    </source>
</evidence>
<dbReference type="Pfam" id="PF00191">
    <property type="entry name" value="Annexin"/>
    <property type="match status" value="4"/>
</dbReference>
<keyword evidence="2 6" id="KW-0677">Repeat</keyword>
<dbReference type="GO" id="GO:0005737">
    <property type="term" value="C:cytoplasm"/>
    <property type="evidence" value="ECO:0007669"/>
    <property type="project" value="TreeGrafter"/>
</dbReference>
<dbReference type="PANTHER" id="PTHR10502:SF102">
    <property type="entry name" value="ANNEXIN B11"/>
    <property type="match status" value="1"/>
</dbReference>
<proteinExistence type="inferred from homology"/>
<comment type="similarity">
    <text evidence="1 6">Belongs to the annexin family.</text>
</comment>
<dbReference type="PRINTS" id="PR01871">
    <property type="entry name" value="ANNEXINVII"/>
</dbReference>
<dbReference type="SMART" id="SM00335">
    <property type="entry name" value="ANX"/>
    <property type="match status" value="4"/>
</dbReference>
<dbReference type="GO" id="GO:0005634">
    <property type="term" value="C:nucleus"/>
    <property type="evidence" value="ECO:0007669"/>
    <property type="project" value="TreeGrafter"/>
</dbReference>